<protein>
    <recommendedName>
        <fullName evidence="3">Fungal N-terminal domain-containing protein</fullName>
    </recommendedName>
</protein>
<accession>A0A9P7YNI1</accession>
<keyword evidence="2" id="KW-1185">Reference proteome</keyword>
<reference evidence="1" key="1">
    <citation type="journal article" date="2021" name="IMA Fungus">
        <title>Genomic characterization of three marine fungi, including Emericellopsis atlantica sp. nov. with signatures of a generalist lifestyle and marine biomass degradation.</title>
        <authorList>
            <person name="Hagestad O.C."/>
            <person name="Hou L."/>
            <person name="Andersen J.H."/>
            <person name="Hansen E.H."/>
            <person name="Altermark B."/>
            <person name="Li C."/>
            <person name="Kuhnert E."/>
            <person name="Cox R.J."/>
            <person name="Crous P.W."/>
            <person name="Spatafora J.W."/>
            <person name="Lail K."/>
            <person name="Amirebrahimi M."/>
            <person name="Lipzen A."/>
            <person name="Pangilinan J."/>
            <person name="Andreopoulos W."/>
            <person name="Hayes R.D."/>
            <person name="Ng V."/>
            <person name="Grigoriev I.V."/>
            <person name="Jackson S.A."/>
            <person name="Sutton T.D.S."/>
            <person name="Dobson A.D.W."/>
            <person name="Rama T."/>
        </authorList>
    </citation>
    <scope>NUCLEOTIDE SEQUENCE</scope>
    <source>
        <strain evidence="1">TRa018bII</strain>
    </source>
</reference>
<evidence type="ECO:0000313" key="1">
    <source>
        <dbReference type="EMBL" id="KAG9236826.1"/>
    </source>
</evidence>
<name>A0A9P7YNI1_9HELO</name>
<evidence type="ECO:0000313" key="2">
    <source>
        <dbReference type="Proteomes" id="UP000824998"/>
    </source>
</evidence>
<organism evidence="1 2">
    <name type="scientific">Amylocarpus encephaloides</name>
    <dbReference type="NCBI Taxonomy" id="45428"/>
    <lineage>
        <taxon>Eukaryota</taxon>
        <taxon>Fungi</taxon>
        <taxon>Dikarya</taxon>
        <taxon>Ascomycota</taxon>
        <taxon>Pezizomycotina</taxon>
        <taxon>Leotiomycetes</taxon>
        <taxon>Helotiales</taxon>
        <taxon>Helotiales incertae sedis</taxon>
        <taxon>Amylocarpus</taxon>
    </lineage>
</organism>
<sequence length="279" mass="30282">MDPLSIPMAIIGILTAAQKISGVLVKVSGLKAAPLELQQLRTTADTIRSALHQLQLLLLGRGNVSRQRTSLILVNQVVVTLSACVTTFSELDVFVGLLDSEDNLGIFDSIWWISKASTIKKHLEKLEMHKTSLPPMMTILTYESTFNAEDAVEDLATMVQQVLDSNQVLAQRLGSITNEMNISPDTSSQETVPSAGSSRVLSINSSTLSLSDVSVIAVQALPIYAEDLSNREVYAFGEFGDKTTPLRGEASSDSKSRIRILSRRTRQLAASTVTFRSAS</sequence>
<comment type="caution">
    <text evidence="1">The sequence shown here is derived from an EMBL/GenBank/DDBJ whole genome shotgun (WGS) entry which is preliminary data.</text>
</comment>
<dbReference type="EMBL" id="MU251398">
    <property type="protein sequence ID" value="KAG9236826.1"/>
    <property type="molecule type" value="Genomic_DNA"/>
</dbReference>
<proteinExistence type="predicted"/>
<dbReference type="Proteomes" id="UP000824998">
    <property type="component" value="Unassembled WGS sequence"/>
</dbReference>
<dbReference type="OrthoDB" id="19923at2759"/>
<gene>
    <name evidence="1" type="ORF">BJ875DRAFT_438997</name>
</gene>
<dbReference type="AlphaFoldDB" id="A0A9P7YNI1"/>
<evidence type="ECO:0008006" key="3">
    <source>
        <dbReference type="Google" id="ProtNLM"/>
    </source>
</evidence>